<gene>
    <name evidence="2" type="ORF">S7711_10498</name>
</gene>
<evidence type="ECO:0000256" key="1">
    <source>
        <dbReference type="SAM" id="MobiDB-lite"/>
    </source>
</evidence>
<dbReference type="Proteomes" id="UP000028045">
    <property type="component" value="Unassembled WGS sequence"/>
</dbReference>
<dbReference type="EMBL" id="KL648534">
    <property type="protein sequence ID" value="KEY69186.1"/>
    <property type="molecule type" value="Genomic_DNA"/>
</dbReference>
<dbReference type="OrthoDB" id="10312475at2759"/>
<feature type="compositionally biased region" description="Basic and acidic residues" evidence="1">
    <location>
        <begin position="226"/>
        <end position="241"/>
    </location>
</feature>
<sequence>MESSDELHRSYMRARKQSRKLLKQIFAQDSANASPGHMTDHQVLLKAGEDENEAMASDPANPSSPGSMIASEPVLSPIRTLSETLAVQAKPVFKLVPIKTAMARLDRDIGLLRIPLSADFLVDVRSTIRCYYSDQLSLARYHSIDGEWPPVIQEIRVMAKRHEQGACFNDENYVPEDKTLQLVVLGWRYVCEEGHLPESVVRFLYRMGMERCLDLDYHQDSGPIADTDHEGSDQDGEDRKVGPLPEL</sequence>
<reference evidence="2 3" key="1">
    <citation type="journal article" date="2014" name="BMC Genomics">
        <title>Comparative genome sequencing reveals chemotype-specific gene clusters in the toxigenic black mold Stachybotrys.</title>
        <authorList>
            <person name="Semeiks J."/>
            <person name="Borek D."/>
            <person name="Otwinowski Z."/>
            <person name="Grishin N.V."/>
        </authorList>
    </citation>
    <scope>NUCLEOTIDE SEQUENCE [LARGE SCALE GENOMIC DNA]</scope>
    <source>
        <strain evidence="3">CBS 109288 / IBT 7711</strain>
    </source>
</reference>
<feature type="region of interest" description="Disordered" evidence="1">
    <location>
        <begin position="223"/>
        <end position="247"/>
    </location>
</feature>
<organism evidence="2 3">
    <name type="scientific">Stachybotrys chartarum (strain CBS 109288 / IBT 7711)</name>
    <name type="common">Toxic black mold</name>
    <name type="synonym">Stilbospora chartarum</name>
    <dbReference type="NCBI Taxonomy" id="1280523"/>
    <lineage>
        <taxon>Eukaryota</taxon>
        <taxon>Fungi</taxon>
        <taxon>Dikarya</taxon>
        <taxon>Ascomycota</taxon>
        <taxon>Pezizomycotina</taxon>
        <taxon>Sordariomycetes</taxon>
        <taxon>Hypocreomycetidae</taxon>
        <taxon>Hypocreales</taxon>
        <taxon>Stachybotryaceae</taxon>
        <taxon>Stachybotrys</taxon>
    </lineage>
</organism>
<name>A0A084AV57_STACB</name>
<dbReference type="AlphaFoldDB" id="A0A084AV57"/>
<proteinExistence type="predicted"/>
<dbReference type="HOGENOM" id="CLU_1111957_0_0_1"/>
<evidence type="ECO:0000313" key="2">
    <source>
        <dbReference type="EMBL" id="KEY69186.1"/>
    </source>
</evidence>
<protein>
    <submittedName>
        <fullName evidence="2">Uncharacterized protein</fullName>
    </submittedName>
</protein>
<keyword evidence="3" id="KW-1185">Reference proteome</keyword>
<evidence type="ECO:0000313" key="3">
    <source>
        <dbReference type="Proteomes" id="UP000028045"/>
    </source>
</evidence>
<accession>A0A084AV57</accession>